<dbReference type="STRING" id="1798382.A3D77_01540"/>
<name>A0A1F5ZU94_9BACT</name>
<dbReference type="Proteomes" id="UP000176923">
    <property type="component" value="Unassembled WGS sequence"/>
</dbReference>
<protein>
    <submittedName>
        <fullName evidence="2">Uncharacterized protein</fullName>
    </submittedName>
</protein>
<proteinExistence type="predicted"/>
<evidence type="ECO:0000313" key="2">
    <source>
        <dbReference type="EMBL" id="OGG15692.1"/>
    </source>
</evidence>
<sequence>MKKTLSSAITTLTIAVTSGIVVPGVHAQSNTPFPSGSINIPPPPELRILDLGKLIGSLLSLFLFLAGLIAFVYLLWGGFQWITSGGDKGNIESARNKIQAALLGLLLVFAAYAIFNLVANFLGVPNIFNFNIPSAVQT</sequence>
<keyword evidence="1" id="KW-0812">Transmembrane</keyword>
<keyword evidence="1" id="KW-0472">Membrane</keyword>
<feature type="transmembrane region" description="Helical" evidence="1">
    <location>
        <begin position="51"/>
        <end position="79"/>
    </location>
</feature>
<evidence type="ECO:0000256" key="1">
    <source>
        <dbReference type="SAM" id="Phobius"/>
    </source>
</evidence>
<dbReference type="EMBL" id="MFJL01000019">
    <property type="protein sequence ID" value="OGG15692.1"/>
    <property type="molecule type" value="Genomic_DNA"/>
</dbReference>
<dbReference type="AlphaFoldDB" id="A0A1F5ZU94"/>
<dbReference type="InterPro" id="IPR043993">
    <property type="entry name" value="T4SS_pilin"/>
</dbReference>
<organism evidence="2 3">
    <name type="scientific">Candidatus Gottesmanbacteria bacterium RIFCSPHIGHO2_02_FULL_39_11</name>
    <dbReference type="NCBI Taxonomy" id="1798382"/>
    <lineage>
        <taxon>Bacteria</taxon>
        <taxon>Candidatus Gottesmaniibacteriota</taxon>
    </lineage>
</organism>
<reference evidence="2 3" key="1">
    <citation type="journal article" date="2016" name="Nat. Commun.">
        <title>Thousands of microbial genomes shed light on interconnected biogeochemical processes in an aquifer system.</title>
        <authorList>
            <person name="Anantharaman K."/>
            <person name="Brown C.T."/>
            <person name="Hug L.A."/>
            <person name="Sharon I."/>
            <person name="Castelle C.J."/>
            <person name="Probst A.J."/>
            <person name="Thomas B.C."/>
            <person name="Singh A."/>
            <person name="Wilkins M.J."/>
            <person name="Karaoz U."/>
            <person name="Brodie E.L."/>
            <person name="Williams K.H."/>
            <person name="Hubbard S.S."/>
            <person name="Banfield J.F."/>
        </authorList>
    </citation>
    <scope>NUCLEOTIDE SEQUENCE [LARGE SCALE GENOMIC DNA]</scope>
</reference>
<accession>A0A1F5ZU94</accession>
<keyword evidence="1" id="KW-1133">Transmembrane helix</keyword>
<evidence type="ECO:0000313" key="3">
    <source>
        <dbReference type="Proteomes" id="UP000176923"/>
    </source>
</evidence>
<dbReference type="Pfam" id="PF18895">
    <property type="entry name" value="T4SS_pilin"/>
    <property type="match status" value="1"/>
</dbReference>
<feature type="transmembrane region" description="Helical" evidence="1">
    <location>
        <begin position="100"/>
        <end position="122"/>
    </location>
</feature>
<comment type="caution">
    <text evidence="2">The sequence shown here is derived from an EMBL/GenBank/DDBJ whole genome shotgun (WGS) entry which is preliminary data.</text>
</comment>
<gene>
    <name evidence="2" type="ORF">A3D77_01540</name>
</gene>